<keyword evidence="3" id="KW-0131">Cell cycle</keyword>
<dbReference type="EMBL" id="JBHUFB010000010">
    <property type="protein sequence ID" value="MFD1813344.1"/>
    <property type="molecule type" value="Genomic_DNA"/>
</dbReference>
<keyword evidence="3" id="KW-0132">Cell division</keyword>
<organism evidence="3 4">
    <name type="scientific">Rhodococcus gannanensis</name>
    <dbReference type="NCBI Taxonomy" id="1960308"/>
    <lineage>
        <taxon>Bacteria</taxon>
        <taxon>Bacillati</taxon>
        <taxon>Actinomycetota</taxon>
        <taxon>Actinomycetes</taxon>
        <taxon>Mycobacteriales</taxon>
        <taxon>Nocardiaceae</taxon>
        <taxon>Rhodococcus</taxon>
    </lineage>
</organism>
<dbReference type="GO" id="GO:0051301">
    <property type="term" value="P:cell division"/>
    <property type="evidence" value="ECO:0007669"/>
    <property type="project" value="UniProtKB-KW"/>
</dbReference>
<dbReference type="Pfam" id="PF03969">
    <property type="entry name" value="AFG1_ATPase"/>
    <property type="match status" value="1"/>
</dbReference>
<dbReference type="PANTHER" id="PTHR12169">
    <property type="entry name" value="ATPASE N2B"/>
    <property type="match status" value="1"/>
</dbReference>
<comment type="caution">
    <text evidence="3">The sequence shown here is derived from an EMBL/GenBank/DDBJ whole genome shotgun (WGS) entry which is preliminary data.</text>
</comment>
<dbReference type="Proteomes" id="UP001597286">
    <property type="component" value="Unassembled WGS sequence"/>
</dbReference>
<dbReference type="SUPFAM" id="SSF52540">
    <property type="entry name" value="P-loop containing nucleoside triphosphate hydrolases"/>
    <property type="match status" value="1"/>
</dbReference>
<name>A0ABW4P5U7_9NOCA</name>
<protein>
    <submittedName>
        <fullName evidence="3">Cell division protein ZapE</fullName>
    </submittedName>
</protein>
<evidence type="ECO:0000256" key="1">
    <source>
        <dbReference type="ARBA" id="ARBA00022741"/>
    </source>
</evidence>
<evidence type="ECO:0000256" key="2">
    <source>
        <dbReference type="ARBA" id="ARBA00022840"/>
    </source>
</evidence>
<dbReference type="InterPro" id="IPR005654">
    <property type="entry name" value="ATPase_AFG1-like"/>
</dbReference>
<dbReference type="RefSeq" id="WP_378485813.1">
    <property type="nucleotide sequence ID" value="NZ_JBHUFB010000010.1"/>
</dbReference>
<dbReference type="InterPro" id="IPR027417">
    <property type="entry name" value="P-loop_NTPase"/>
</dbReference>
<accession>A0ABW4P5U7</accession>
<evidence type="ECO:0000313" key="3">
    <source>
        <dbReference type="EMBL" id="MFD1813344.1"/>
    </source>
</evidence>
<keyword evidence="2" id="KW-0067">ATP-binding</keyword>
<dbReference type="Gene3D" id="3.40.50.300">
    <property type="entry name" value="P-loop containing nucleotide triphosphate hydrolases"/>
    <property type="match status" value="1"/>
</dbReference>
<dbReference type="NCBIfam" id="NF040713">
    <property type="entry name" value="ZapE"/>
    <property type="match status" value="1"/>
</dbReference>
<keyword evidence="4" id="KW-1185">Reference proteome</keyword>
<keyword evidence="1" id="KW-0547">Nucleotide-binding</keyword>
<evidence type="ECO:0000313" key="4">
    <source>
        <dbReference type="Proteomes" id="UP001597286"/>
    </source>
</evidence>
<sequence length="347" mass="39220">MRRHRRNREGPLPVDVFDTAAHELGFQLDANQQRAARVLATTRDDVYLWGPPGRGKSWLMATYFAALTTDRKRRVHFHEFFHELHSAVRRHRYDLTAALDGLLRDVEIVCFDEFHVHDPADGRFLARLLPALLDRKVRIVLTSNHRPHALMPNPLFHDTFLPTIDLIERRLTVIGVDGEVDYRSRSDHRSGFAAGRWLFPGTRDQELLAGLDRPGPGDRIVVPAAGRPVTARRASAEELWIAFTDICVRPTAPSDYLALARNHRRWVVDGVPDLESAGAEPAQRFANLVDVLHDLDVPTVFLADTPLRRLAVGSGMPVEVARMTSRLHELRHGEPVTDKEEPRTAAS</sequence>
<dbReference type="PANTHER" id="PTHR12169:SF6">
    <property type="entry name" value="AFG1-LIKE ATPASE"/>
    <property type="match status" value="1"/>
</dbReference>
<gene>
    <name evidence="3" type="primary">zapE</name>
    <name evidence="3" type="ORF">ACFSJG_14060</name>
</gene>
<reference evidence="4" key="1">
    <citation type="journal article" date="2019" name="Int. J. Syst. Evol. Microbiol.">
        <title>The Global Catalogue of Microorganisms (GCM) 10K type strain sequencing project: providing services to taxonomists for standard genome sequencing and annotation.</title>
        <authorList>
            <consortium name="The Broad Institute Genomics Platform"/>
            <consortium name="The Broad Institute Genome Sequencing Center for Infectious Disease"/>
            <person name="Wu L."/>
            <person name="Ma J."/>
        </authorList>
    </citation>
    <scope>NUCLEOTIDE SEQUENCE [LARGE SCALE GENOMIC DNA]</scope>
    <source>
        <strain evidence="4">DT72</strain>
    </source>
</reference>
<proteinExistence type="predicted"/>